<protein>
    <submittedName>
        <fullName evidence="2">Uncharacterized protein</fullName>
    </submittedName>
</protein>
<dbReference type="EMBL" id="DS238376">
    <property type="protein sequence ID" value="EDP37111.1"/>
    <property type="molecule type" value="Genomic_DNA"/>
</dbReference>
<feature type="region of interest" description="Disordered" evidence="1">
    <location>
        <begin position="62"/>
        <end position="121"/>
    </location>
</feature>
<evidence type="ECO:0000256" key="1">
    <source>
        <dbReference type="SAM" id="MobiDB-lite"/>
    </source>
</evidence>
<evidence type="ECO:0000313" key="2">
    <source>
        <dbReference type="EMBL" id="EDP37111.1"/>
    </source>
</evidence>
<sequence>MCRIAAPMEDQEIEVLFEYLKREPEMYRILQRFVSRTVQFEQSLIERMAEAGWRLEELVGQSAQPAMEEDPVPQEPEFNEEEAEWAPLPENENDEAENWPSEAEWTPLPEEEEEEEPEVPGVPMEIEEPVEAVRELVLRTRTIRIPVPAMQEAMAAAPSEKFEPADLKDLPEQLRRELIVPQAEPYTVAQEEGNKKIEEIQSYFDFVLIKSYDFIENFIPYNAPKRLQNSISILEEQFVQQYFPYYFWFSSVWPSAAGSLKTLKGWRIHASRTHKQDGFCARCGHYLLLPPEFTAAQRTAAMELHALDWCPRACAAVISERQVKRRRLDLANIIAWSSSSGHLSLPAANLHPLPMKAG</sequence>
<proteinExistence type="predicted"/>
<dbReference type="AlphaFoldDB" id="A8NZP1"/>
<organism evidence="2">
    <name type="scientific">Brugia malayi</name>
    <name type="common">Filarial nematode worm</name>
    <dbReference type="NCBI Taxonomy" id="6279"/>
    <lineage>
        <taxon>Eukaryota</taxon>
        <taxon>Metazoa</taxon>
        <taxon>Ecdysozoa</taxon>
        <taxon>Nematoda</taxon>
        <taxon>Chromadorea</taxon>
        <taxon>Rhabditida</taxon>
        <taxon>Spirurina</taxon>
        <taxon>Spiruromorpha</taxon>
        <taxon>Filarioidea</taxon>
        <taxon>Onchocercidae</taxon>
        <taxon>Brugia</taxon>
    </lineage>
</organism>
<gene>
    <name evidence="2" type="ORF">Bm1_12915</name>
</gene>
<name>A8NZP1_BRUMA</name>
<reference evidence="2" key="1">
    <citation type="journal article" date="2007" name="Science">
        <title>Draft genome of the filarial nematode parasite Brugia malayi.</title>
        <authorList>
            <person name="Ghedin E."/>
            <person name="Wang S."/>
            <person name="Spiro D."/>
            <person name="Caler E."/>
            <person name="Zhao Q."/>
            <person name="Crabtree J."/>
            <person name="Allen J.E."/>
            <person name="Delcher A.L."/>
            <person name="Guiliano D.B."/>
            <person name="Miranda-Saavedra D."/>
            <person name="Angiuoli S.V."/>
            <person name="Creasy T."/>
            <person name="Amedeo P."/>
            <person name="Haas B."/>
            <person name="El-Sayed N.M."/>
            <person name="Wortman J.R."/>
            <person name="Feldblyum T."/>
            <person name="Tallon L."/>
            <person name="Schatz M."/>
            <person name="Shumway M."/>
            <person name="Koo H."/>
            <person name="Salzberg S.L."/>
            <person name="Schobel S."/>
            <person name="Pertea M."/>
            <person name="Pop M."/>
            <person name="White O."/>
            <person name="Barton G.J."/>
            <person name="Carlow C.K."/>
            <person name="Crawford M.J."/>
            <person name="Daub J."/>
            <person name="Dimmic M.W."/>
            <person name="Estes C.F."/>
            <person name="Foster J.M."/>
            <person name="Ganatra M."/>
            <person name="Gregory W.F."/>
            <person name="Johnson N.M."/>
            <person name="Jin J."/>
            <person name="Komuniecki R."/>
            <person name="Korf I."/>
            <person name="Kumar S."/>
            <person name="Laney S."/>
            <person name="Li B.W."/>
            <person name="Li W."/>
            <person name="Lindblom T.H."/>
            <person name="Lustigman S."/>
            <person name="Ma D."/>
            <person name="Maina C.V."/>
            <person name="Martin D.M."/>
            <person name="McCarter J.P."/>
            <person name="McReynolds L."/>
            <person name="Mitreva M."/>
            <person name="Nutman T.B."/>
            <person name="Parkinson J."/>
            <person name="Peregrin-Alvarez J.M."/>
            <person name="Poole C."/>
            <person name="Ren Q."/>
            <person name="Saunders L."/>
            <person name="Sluder A.E."/>
            <person name="Smith K."/>
            <person name="Stanke M."/>
            <person name="Unnasch T.R."/>
            <person name="Ware J."/>
            <person name="Wei A.D."/>
            <person name="Weil G."/>
            <person name="Williams D.J."/>
            <person name="Zhang Y."/>
            <person name="Williams S.A."/>
            <person name="Fraser-Liggett C."/>
            <person name="Slatko B."/>
            <person name="Blaxter M.L."/>
            <person name="Scott A.L."/>
        </authorList>
    </citation>
    <scope>NUCLEOTIDE SEQUENCE [LARGE SCALE GENOMIC DNA]</scope>
</reference>
<feature type="compositionally biased region" description="Acidic residues" evidence="1">
    <location>
        <begin position="67"/>
        <end position="84"/>
    </location>
</feature>
<feature type="compositionally biased region" description="Acidic residues" evidence="1">
    <location>
        <begin position="109"/>
        <end position="118"/>
    </location>
</feature>
<accession>A8NZP1</accession>